<organism evidence="2 3">
    <name type="scientific">Crossiella cryophila</name>
    <dbReference type="NCBI Taxonomy" id="43355"/>
    <lineage>
        <taxon>Bacteria</taxon>
        <taxon>Bacillati</taxon>
        <taxon>Actinomycetota</taxon>
        <taxon>Actinomycetes</taxon>
        <taxon>Pseudonocardiales</taxon>
        <taxon>Pseudonocardiaceae</taxon>
        <taxon>Crossiella</taxon>
    </lineage>
</organism>
<dbReference type="SUPFAM" id="SSF51735">
    <property type="entry name" value="NAD(P)-binding Rossmann-fold domains"/>
    <property type="match status" value="1"/>
</dbReference>
<dbReference type="PANTHER" id="PTHR43781:SF1">
    <property type="entry name" value="SACCHAROPINE DEHYDROGENASE"/>
    <property type="match status" value="1"/>
</dbReference>
<evidence type="ECO:0000313" key="3">
    <source>
        <dbReference type="Proteomes" id="UP000533598"/>
    </source>
</evidence>
<evidence type="ECO:0000313" key="2">
    <source>
        <dbReference type="EMBL" id="MBB4678252.1"/>
    </source>
</evidence>
<dbReference type="RefSeq" id="WP_185004108.1">
    <property type="nucleotide sequence ID" value="NZ_BAAAUI010000004.1"/>
</dbReference>
<dbReference type="Pfam" id="PF03435">
    <property type="entry name" value="Sacchrp_dh_NADP"/>
    <property type="match status" value="1"/>
</dbReference>
<evidence type="ECO:0000259" key="1">
    <source>
        <dbReference type="Pfam" id="PF03435"/>
    </source>
</evidence>
<proteinExistence type="predicted"/>
<dbReference type="PANTHER" id="PTHR43781">
    <property type="entry name" value="SACCHAROPINE DEHYDROGENASE"/>
    <property type="match status" value="1"/>
</dbReference>
<dbReference type="InterPro" id="IPR005097">
    <property type="entry name" value="Sacchrp_dh_NADP-bd"/>
</dbReference>
<reference evidence="2 3" key="1">
    <citation type="submission" date="2020-08" db="EMBL/GenBank/DDBJ databases">
        <title>Sequencing the genomes of 1000 actinobacteria strains.</title>
        <authorList>
            <person name="Klenk H.-P."/>
        </authorList>
    </citation>
    <scope>NUCLEOTIDE SEQUENCE [LARGE SCALE GENOMIC DNA]</scope>
    <source>
        <strain evidence="2 3">DSM 44230</strain>
    </source>
</reference>
<dbReference type="Proteomes" id="UP000533598">
    <property type="component" value="Unassembled WGS sequence"/>
</dbReference>
<dbReference type="EMBL" id="JACHMH010000001">
    <property type="protein sequence ID" value="MBB4678252.1"/>
    <property type="molecule type" value="Genomic_DNA"/>
</dbReference>
<name>A0A7W7CBS9_9PSEU</name>
<sequence length="364" mass="37601">MSGLIGIVGAYGDVGGHATRALHRAGMELRLGGRNLAAANEFATQLDGSVECRRVDFRDPASAAEFADGCRVLLNCAGPSHAVGDVLAEAALRAGADYVDAAGDDSLHARLDNDRFTAAGRAAVLSAGVQPGLTSIFPRAIAAGLDEVTGLTVYFGLIDRFTAVAADEYLQAVADGLSTSRAAWRNGIQLGALTRRDDIRLPFVAGEITALPQLTTESVRLAESLGLQRGDWHTVLSGTHVLSVFDRVHALDRAEAIEALCRTSLLDLAGRNPLAVLAVRAEGVKDGKPAELSSVLRGPGNAPITGAVAAFAARAVARGEVPPGRHYATDVLDPVAVVAELTAPGGPAVVGAVHSIDTDEEGEL</sequence>
<dbReference type="InterPro" id="IPR036291">
    <property type="entry name" value="NAD(P)-bd_dom_sf"/>
</dbReference>
<gene>
    <name evidence="2" type="ORF">HNR67_004370</name>
</gene>
<keyword evidence="3" id="KW-1185">Reference proteome</keyword>
<comment type="caution">
    <text evidence="2">The sequence shown here is derived from an EMBL/GenBank/DDBJ whole genome shotgun (WGS) entry which is preliminary data.</text>
</comment>
<dbReference type="Gene3D" id="3.40.50.720">
    <property type="entry name" value="NAD(P)-binding Rossmann-like Domain"/>
    <property type="match status" value="1"/>
</dbReference>
<feature type="domain" description="Saccharopine dehydrogenase NADP binding" evidence="1">
    <location>
        <begin position="5"/>
        <end position="103"/>
    </location>
</feature>
<accession>A0A7W7CBS9</accession>
<dbReference type="AlphaFoldDB" id="A0A7W7CBS9"/>
<protein>
    <recommendedName>
        <fullName evidence="1">Saccharopine dehydrogenase NADP binding domain-containing protein</fullName>
    </recommendedName>
</protein>